<dbReference type="SUPFAM" id="SSF56425">
    <property type="entry name" value="Succinate dehydrogenase/fumarate reductase flavoprotein, catalytic domain"/>
    <property type="match status" value="1"/>
</dbReference>
<keyword evidence="18" id="KW-0816">Tricarboxylic acid cycle</keyword>
<evidence type="ECO:0000256" key="11">
    <source>
        <dbReference type="ARBA" id="ARBA00023136"/>
    </source>
</evidence>
<dbReference type="FunFam" id="1.20.58.100:FF:000001">
    <property type="entry name" value="Succinate dehydrogenase flavoprotein subunit (SdhA)"/>
    <property type="match status" value="1"/>
</dbReference>
<feature type="binding site" evidence="15">
    <location>
        <position position="394"/>
    </location>
    <ligand>
        <name>substrate</name>
    </ligand>
</feature>
<comment type="cofactor">
    <cofactor evidence="16">
        <name>FAD</name>
        <dbReference type="ChEBI" id="CHEBI:57692"/>
    </cofactor>
    <text evidence="16">Flavinylated by SdhE, about 5% flavinylation occurs in the absence of SdhE.</text>
</comment>
<evidence type="ECO:0000256" key="13">
    <source>
        <dbReference type="NCBIfam" id="TIGR01816"/>
    </source>
</evidence>
<keyword evidence="7 16" id="KW-0285">Flavoprotein</keyword>
<evidence type="ECO:0000256" key="6">
    <source>
        <dbReference type="ARBA" id="ARBA00022448"/>
    </source>
</evidence>
<proteinExistence type="inferred from homology"/>
<dbReference type="GO" id="GO:0008177">
    <property type="term" value="F:succinate dehydrogenase (quinone) activity"/>
    <property type="evidence" value="ECO:0007669"/>
    <property type="project" value="UniProtKB-EC"/>
</dbReference>
<dbReference type="InterPro" id="IPR003953">
    <property type="entry name" value="FAD-dep_OxRdtase_2_FAD-bd"/>
</dbReference>
<comment type="catalytic activity">
    <reaction evidence="12 18">
        <text>a quinone + succinate = fumarate + a quinol</text>
        <dbReference type="Rhea" id="RHEA:40523"/>
        <dbReference type="ChEBI" id="CHEBI:24646"/>
        <dbReference type="ChEBI" id="CHEBI:29806"/>
        <dbReference type="ChEBI" id="CHEBI:30031"/>
        <dbReference type="ChEBI" id="CHEBI:132124"/>
        <dbReference type="EC" id="1.3.5.1"/>
    </reaction>
</comment>
<dbReference type="GO" id="GO:0022900">
    <property type="term" value="P:electron transport chain"/>
    <property type="evidence" value="ECO:0007669"/>
    <property type="project" value="UniProtKB-UniRule"/>
</dbReference>
<dbReference type="Gene3D" id="3.50.50.60">
    <property type="entry name" value="FAD/NAD(P)-binding domain"/>
    <property type="match status" value="1"/>
</dbReference>
<dbReference type="Proteomes" id="UP000092598">
    <property type="component" value="Chromosome"/>
</dbReference>
<evidence type="ECO:0000256" key="8">
    <source>
        <dbReference type="ARBA" id="ARBA00022827"/>
    </source>
</evidence>
<dbReference type="Pfam" id="PF00890">
    <property type="entry name" value="FAD_binding_2"/>
    <property type="match status" value="1"/>
</dbReference>
<dbReference type="UniPathway" id="UPA00223">
    <property type="reaction ID" value="UER01005"/>
</dbReference>
<dbReference type="PATRIC" id="fig|1915.4.peg.5809"/>
<feature type="binding site" evidence="16">
    <location>
        <position position="221"/>
    </location>
    <ligand>
        <name>FAD</name>
        <dbReference type="ChEBI" id="CHEBI:57692"/>
    </ligand>
</feature>
<dbReference type="Pfam" id="PF02910">
    <property type="entry name" value="Succ_DH_flav_C"/>
    <property type="match status" value="1"/>
</dbReference>
<dbReference type="InterPro" id="IPR027477">
    <property type="entry name" value="Succ_DH/fumarate_Rdtase_cat_sf"/>
</dbReference>
<feature type="binding site" evidence="15">
    <location>
        <position position="353"/>
    </location>
    <ligand>
        <name>substrate</name>
    </ligand>
</feature>
<comment type="subcellular location">
    <subcellularLocation>
        <location evidence="1">Membrane</location>
        <topology evidence="1">Peripheral membrane protein</topology>
    </subcellularLocation>
</comment>
<dbReference type="NCBIfam" id="TIGR01812">
    <property type="entry name" value="sdhA_frdA_Gneg"/>
    <property type="match status" value="1"/>
</dbReference>
<dbReference type="STRING" id="1915.SLINC_5239"/>
<dbReference type="GO" id="GO:0006099">
    <property type="term" value="P:tricarboxylic acid cycle"/>
    <property type="evidence" value="ECO:0007669"/>
    <property type="project" value="UniProtKB-UniRule"/>
</dbReference>
<evidence type="ECO:0000259" key="19">
    <source>
        <dbReference type="Pfam" id="PF00890"/>
    </source>
</evidence>
<keyword evidence="6 18" id="KW-0813">Transport</keyword>
<feature type="active site" description="Proton acceptor" evidence="14">
    <location>
        <position position="286"/>
    </location>
</feature>
<evidence type="ECO:0000256" key="18">
    <source>
        <dbReference type="RuleBase" id="RU362051"/>
    </source>
</evidence>
<dbReference type="NCBIfam" id="TIGR01816">
    <property type="entry name" value="sdhA_forward"/>
    <property type="match status" value="1"/>
</dbReference>
<feature type="binding site" evidence="15">
    <location>
        <position position="254"/>
    </location>
    <ligand>
        <name>substrate</name>
    </ligand>
</feature>
<feature type="binding site" evidence="16">
    <location>
        <begin position="12"/>
        <end position="17"/>
    </location>
    <ligand>
        <name>FAD</name>
        <dbReference type="ChEBI" id="CHEBI:57692"/>
    </ligand>
</feature>
<dbReference type="InterPro" id="IPR011281">
    <property type="entry name" value="Succ_DH_flav_su_fwd"/>
</dbReference>
<dbReference type="GO" id="GO:0009061">
    <property type="term" value="P:anaerobic respiration"/>
    <property type="evidence" value="ECO:0007669"/>
    <property type="project" value="TreeGrafter"/>
</dbReference>
<evidence type="ECO:0000256" key="4">
    <source>
        <dbReference type="ARBA" id="ARBA00012792"/>
    </source>
</evidence>
<dbReference type="InterPro" id="IPR030664">
    <property type="entry name" value="SdhA/FrdA/AprA"/>
</dbReference>
<keyword evidence="22" id="KW-1185">Reference proteome</keyword>
<dbReference type="Gene3D" id="4.10.80.40">
    <property type="entry name" value="succinate dehydrogenase protein domain"/>
    <property type="match status" value="1"/>
</dbReference>
<dbReference type="Gene3D" id="1.20.58.100">
    <property type="entry name" value="Fumarate reductase/succinate dehydrogenase flavoprotein-like, C-terminal domain"/>
    <property type="match status" value="1"/>
</dbReference>
<dbReference type="AlphaFoldDB" id="A0A1B1MG21"/>
<dbReference type="EMBL" id="CP016438">
    <property type="protein sequence ID" value="ANS67463.1"/>
    <property type="molecule type" value="Genomic_DNA"/>
</dbReference>
<dbReference type="Gene3D" id="3.90.700.10">
    <property type="entry name" value="Succinate dehydrogenase/fumarate reductase flavoprotein, catalytic domain"/>
    <property type="match status" value="1"/>
</dbReference>
<dbReference type="InterPro" id="IPR014006">
    <property type="entry name" value="Succ_Dhase_FrdA_Gneg"/>
</dbReference>
<dbReference type="PIRSF" id="PIRSF000171">
    <property type="entry name" value="SDHA_APRA_LASPO"/>
    <property type="match status" value="1"/>
</dbReference>
<evidence type="ECO:0000256" key="1">
    <source>
        <dbReference type="ARBA" id="ARBA00004170"/>
    </source>
</evidence>
<evidence type="ECO:0000256" key="3">
    <source>
        <dbReference type="ARBA" id="ARBA00008040"/>
    </source>
</evidence>
<dbReference type="GO" id="GO:0005886">
    <property type="term" value="C:plasma membrane"/>
    <property type="evidence" value="ECO:0007669"/>
    <property type="project" value="TreeGrafter"/>
</dbReference>
<comment type="similarity">
    <text evidence="3 18">Belongs to the FAD-dependent oxidoreductase 2 family. FRD/SDH subfamily.</text>
</comment>
<dbReference type="EC" id="1.3.5.1" evidence="4 18"/>
<dbReference type="PANTHER" id="PTHR11632:SF51">
    <property type="entry name" value="SUCCINATE DEHYDROGENASE [UBIQUINONE] FLAVOPROTEIN SUBUNIT, MITOCHONDRIAL"/>
    <property type="match status" value="1"/>
</dbReference>
<dbReference type="InterPro" id="IPR037099">
    <property type="entry name" value="Fum_R/Succ_DH_flav-like_C_sf"/>
</dbReference>
<dbReference type="GO" id="GO:0050660">
    <property type="term" value="F:flavin adenine dinucleotide binding"/>
    <property type="evidence" value="ECO:0007669"/>
    <property type="project" value="UniProtKB-UniRule"/>
</dbReference>
<accession>A0A1B1MG21</accession>
<dbReference type="RefSeq" id="WP_067438302.1">
    <property type="nucleotide sequence ID" value="NZ_CP016438.1"/>
</dbReference>
<dbReference type="FunFam" id="4.10.80.40:FF:000005">
    <property type="entry name" value="Succinate dehydrogenase flavoprotein subunit"/>
    <property type="match status" value="1"/>
</dbReference>
<evidence type="ECO:0000256" key="15">
    <source>
        <dbReference type="PIRSR" id="PIRSR611281-2"/>
    </source>
</evidence>
<evidence type="ECO:0000256" key="9">
    <source>
        <dbReference type="ARBA" id="ARBA00022982"/>
    </source>
</evidence>
<feature type="domain" description="FAD-dependent oxidoreductase 2 FAD-binding" evidence="19">
    <location>
        <begin position="7"/>
        <end position="400"/>
    </location>
</feature>
<evidence type="ECO:0000256" key="10">
    <source>
        <dbReference type="ARBA" id="ARBA00023002"/>
    </source>
</evidence>
<evidence type="ECO:0000256" key="16">
    <source>
        <dbReference type="PIRSR" id="PIRSR611281-3"/>
    </source>
</evidence>
<keyword evidence="10 18" id="KW-0560">Oxidoreductase</keyword>
<dbReference type="GO" id="GO:0009055">
    <property type="term" value="F:electron transfer activity"/>
    <property type="evidence" value="ECO:0007669"/>
    <property type="project" value="TreeGrafter"/>
</dbReference>
<dbReference type="FunFam" id="3.90.700.10:FF:000001">
    <property type="entry name" value="Mitochondrial succinate dehydrogenase flavoprotein subunit"/>
    <property type="match status" value="1"/>
</dbReference>
<evidence type="ECO:0000256" key="5">
    <source>
        <dbReference type="ARBA" id="ARBA00019965"/>
    </source>
</evidence>
<feature type="binding site" evidence="16">
    <location>
        <position position="383"/>
    </location>
    <ligand>
        <name>FAD</name>
        <dbReference type="ChEBI" id="CHEBI:57692"/>
    </ligand>
</feature>
<feature type="binding site" evidence="15">
    <location>
        <position position="242"/>
    </location>
    <ligand>
        <name>substrate</name>
    </ligand>
</feature>
<keyword evidence="11 18" id="KW-0472">Membrane</keyword>
<dbReference type="KEGG" id="sls:SLINC_5239"/>
<dbReference type="SUPFAM" id="SSF46977">
    <property type="entry name" value="Succinate dehydrogenase/fumarate reductase flavoprotein C-terminal domain"/>
    <property type="match status" value="1"/>
</dbReference>
<feature type="binding site" evidence="16">
    <location>
        <begin position="399"/>
        <end position="400"/>
    </location>
    <ligand>
        <name>FAD</name>
        <dbReference type="ChEBI" id="CHEBI:57692"/>
    </ligand>
</feature>
<dbReference type="InterPro" id="IPR015939">
    <property type="entry name" value="Fum_Rdtase/Succ_DH_flav-like_C"/>
</dbReference>
<feature type="domain" description="Fumarate reductase/succinate dehydrogenase flavoprotein-like C-terminal" evidence="20">
    <location>
        <begin position="454"/>
        <end position="584"/>
    </location>
</feature>
<organism evidence="21 22">
    <name type="scientific">Streptomyces lincolnensis</name>
    <dbReference type="NCBI Taxonomy" id="1915"/>
    <lineage>
        <taxon>Bacteria</taxon>
        <taxon>Bacillati</taxon>
        <taxon>Actinomycetota</taxon>
        <taxon>Actinomycetes</taxon>
        <taxon>Kitasatosporales</taxon>
        <taxon>Streptomycetaceae</taxon>
        <taxon>Streptomyces</taxon>
    </lineage>
</organism>
<feature type="modified residue" description="Tele-8alpha-FAD histidine" evidence="17">
    <location>
        <position position="42"/>
    </location>
</feature>
<evidence type="ECO:0000313" key="22">
    <source>
        <dbReference type="Proteomes" id="UP000092598"/>
    </source>
</evidence>
<dbReference type="FunFam" id="3.50.50.60:FF:000016">
    <property type="entry name" value="Succinate dehydrogenase flavoprotein subunit"/>
    <property type="match status" value="1"/>
</dbReference>
<comment type="pathway">
    <text evidence="2 18">Carbohydrate metabolism; tricarboxylic acid cycle; fumarate from succinate (bacterial route): step 1/1.</text>
</comment>
<dbReference type="InterPro" id="IPR036188">
    <property type="entry name" value="FAD/NAD-bd_sf"/>
</dbReference>
<dbReference type="OrthoDB" id="9805351at2"/>
<gene>
    <name evidence="21" type="ORF">SLINC_5239</name>
</gene>
<sequence length="584" mass="64831">MKIHKYDTVIVGAGGAGMRAAIESTKRSRTAVLTKLYPTRSHTGAAQGGMAAALANVEEDNWEWHTFDTVKGGDYLVDQDAAEILAKEAIDSVLDLEKMGLPFNRTPNGTIDQRRFGGHSRNHGEAPVRRSCYAADRTGHMILQTLYQNCVKEGVEFFNEFYVLDQLITEVDGVKRSAGVVAYELATGEIHVFQAKAVIYASGGCGKFFKVTSNAHTLTGDGQAAVYRRGLPLEDMEFFQFHPTGIWRMGILLTEGARGEGGILRNKDGERFMEKYAPVMKDLASRDVVSRSIYTEIREGRGCGPEGDHVYLDLTHLPPEQLDAKLPDITEFARTYLGIEPYTDPIPIQPTAHYAMGGIPTNVEGEVLADNTTVVPGLYAAGEVACVSVHGANRLGTNSLLDINVFGKRAGIAAAEYSQKADYVELPENPAELVVSQVERLRDATGTERVSVLRRELQETMDANVMVFRTEQTIKTAVEKIAELRERYLNVSIQDKGKRFNTDLLEAIELGNLLDLAEVMAVSALARKESRGGHYREDYPNRDDVNFMRHTMAYREVGDDGTESIRLDYKPVVQTRYQPMERKY</sequence>
<evidence type="ECO:0000256" key="12">
    <source>
        <dbReference type="ARBA" id="ARBA00049220"/>
    </source>
</evidence>
<dbReference type="PROSITE" id="PS00504">
    <property type="entry name" value="FRD_SDH_FAD_BINDING"/>
    <property type="match status" value="1"/>
</dbReference>
<evidence type="ECO:0000259" key="20">
    <source>
        <dbReference type="Pfam" id="PF02910"/>
    </source>
</evidence>
<evidence type="ECO:0000256" key="2">
    <source>
        <dbReference type="ARBA" id="ARBA00004894"/>
    </source>
</evidence>
<keyword evidence="9 18" id="KW-0249">Electron transport</keyword>
<evidence type="ECO:0000256" key="14">
    <source>
        <dbReference type="PIRSR" id="PIRSR000171-1"/>
    </source>
</evidence>
<evidence type="ECO:0000256" key="17">
    <source>
        <dbReference type="PIRSR" id="PIRSR611281-4"/>
    </source>
</evidence>
<protein>
    <recommendedName>
        <fullName evidence="5 13">Succinate dehydrogenase flavoprotein subunit</fullName>
        <ecNumber evidence="4 18">1.3.5.1</ecNumber>
    </recommendedName>
</protein>
<keyword evidence="8 16" id="KW-0274">FAD</keyword>
<dbReference type="PRINTS" id="PR00368">
    <property type="entry name" value="FADPNR"/>
</dbReference>
<dbReference type="PANTHER" id="PTHR11632">
    <property type="entry name" value="SUCCINATE DEHYDROGENASE 2 FLAVOPROTEIN SUBUNIT"/>
    <property type="match status" value="1"/>
</dbReference>
<evidence type="ECO:0000313" key="21">
    <source>
        <dbReference type="EMBL" id="ANS67463.1"/>
    </source>
</evidence>
<dbReference type="InterPro" id="IPR003952">
    <property type="entry name" value="FRD_SDH_FAD_BS"/>
</dbReference>
<evidence type="ECO:0000256" key="7">
    <source>
        <dbReference type="ARBA" id="ARBA00022630"/>
    </source>
</evidence>
<dbReference type="GO" id="GO:0033765">
    <property type="term" value="F:steroid dehydrogenase activity, acting on the CH-CH group of donors"/>
    <property type="evidence" value="ECO:0007669"/>
    <property type="project" value="UniProtKB-ARBA"/>
</dbReference>
<reference evidence="21 22" key="1">
    <citation type="submission" date="2016-07" db="EMBL/GenBank/DDBJ databases">
        <title>Enhancement of antibiotic productionsby engineered nitrateutilization in actinobacteria.</title>
        <authorList>
            <person name="Meng S.C."/>
        </authorList>
    </citation>
    <scope>NUCLEOTIDE SEQUENCE [LARGE SCALE GENOMIC DNA]</scope>
    <source>
        <strain evidence="21 22">NRRL 2936</strain>
    </source>
</reference>
<dbReference type="SUPFAM" id="SSF51905">
    <property type="entry name" value="FAD/NAD(P)-binding domain"/>
    <property type="match status" value="1"/>
</dbReference>
<feature type="binding site" evidence="16">
    <location>
        <begin position="34"/>
        <end position="49"/>
    </location>
    <ligand>
        <name>FAD</name>
        <dbReference type="ChEBI" id="CHEBI:57692"/>
    </ligand>
</feature>
<name>A0A1B1MG21_STRLN</name>